<dbReference type="EMBL" id="JBHTGP010000013">
    <property type="protein sequence ID" value="MFD0688466.1"/>
    <property type="molecule type" value="Genomic_DNA"/>
</dbReference>
<dbReference type="InterPro" id="IPR006311">
    <property type="entry name" value="TAT_signal"/>
</dbReference>
<gene>
    <name evidence="12" type="ORF">ACFQZM_28500</name>
</gene>
<dbReference type="Pfam" id="PF07732">
    <property type="entry name" value="Cu-oxidase_3"/>
    <property type="match status" value="2"/>
</dbReference>
<protein>
    <recommendedName>
        <fullName evidence="6">Multicopper oxidase CueO</fullName>
        <ecNumber evidence="5">1.16.3.4</ecNumber>
    </recommendedName>
    <alternativeName>
        <fullName evidence="7">Copper efflux oxidase</fullName>
    </alternativeName>
    <alternativeName>
        <fullName evidence="8">Cuprous oxidase</fullName>
    </alternativeName>
</protein>
<dbReference type="InterPro" id="IPR045087">
    <property type="entry name" value="Cu-oxidase_fam"/>
</dbReference>
<evidence type="ECO:0000313" key="13">
    <source>
        <dbReference type="Proteomes" id="UP001597063"/>
    </source>
</evidence>
<dbReference type="RefSeq" id="WP_131760466.1">
    <property type="nucleotide sequence ID" value="NZ_CAACUY010000117.1"/>
</dbReference>
<evidence type="ECO:0000256" key="5">
    <source>
        <dbReference type="ARBA" id="ARBA00038978"/>
    </source>
</evidence>
<dbReference type="EC" id="1.16.3.4" evidence="5"/>
<proteinExistence type="inferred from homology"/>
<sequence>MSGRPSRRRFLGVLGGAAGAGAVGAAVPWLASSGELGLQMRSARPLPEPFRVPLPVPPVAVPRRTATTDHYELTQRPAAHEILPGASTEIWGYEGIFPGPTIVSRSGRTTVVRHHNRLPVPTVVHLHGGHTPASSDGYPTDLVLPDAWATAMPMDPTHPMHAPDPAAVVTHGVRDYVYPLRQRAATLWYHDHRMGFTGSSVWRGLAGFHLVHDDEEDALPLPKGDRDIPLMITDRAFTADGAFRYPALDPSGLHEPGVRGGYHQGVLGDVVLVNGAPWPVLDVDAARYRFRFLNASNARRYRLALDPAPPGGSGLVQIGSDGGLLAAPRRHDSIGLAPAERCEVVVDFSRYRVGEPVTLRNLLGRGPAHDVMRFRVVRRARDDSRVPGRLSSIEPLVASGGTVRRTFVYRRTGDAWTINGHRFAPARVDTDPRLGDVEVWRFISDFQHPVHLHLGHFQVLGRDRGGPGPYDAGWKDTIDLRPAQAAAVIVRFDDYRGRFLHHCHNLEHEDMAMMANFQVV</sequence>
<evidence type="ECO:0000256" key="9">
    <source>
        <dbReference type="ARBA" id="ARBA00048092"/>
    </source>
</evidence>
<dbReference type="Pfam" id="PF07731">
    <property type="entry name" value="Cu-oxidase_2"/>
    <property type="match status" value="1"/>
</dbReference>
<dbReference type="CDD" id="cd14448">
    <property type="entry name" value="CuRO_2_BOD_CotA_like"/>
    <property type="match status" value="1"/>
</dbReference>
<dbReference type="InterPro" id="IPR011706">
    <property type="entry name" value="Cu-oxidase_C"/>
</dbReference>
<evidence type="ECO:0000256" key="7">
    <source>
        <dbReference type="ARBA" id="ARBA00042896"/>
    </source>
</evidence>
<dbReference type="Proteomes" id="UP001597063">
    <property type="component" value="Unassembled WGS sequence"/>
</dbReference>
<evidence type="ECO:0000259" key="11">
    <source>
        <dbReference type="Pfam" id="PF07732"/>
    </source>
</evidence>
<reference evidence="13" key="1">
    <citation type="journal article" date="2019" name="Int. J. Syst. Evol. Microbiol.">
        <title>The Global Catalogue of Microorganisms (GCM) 10K type strain sequencing project: providing services to taxonomists for standard genome sequencing and annotation.</title>
        <authorList>
            <consortium name="The Broad Institute Genomics Platform"/>
            <consortium name="The Broad Institute Genome Sequencing Center for Infectious Disease"/>
            <person name="Wu L."/>
            <person name="Ma J."/>
        </authorList>
    </citation>
    <scope>NUCLEOTIDE SEQUENCE [LARGE SCALE GENOMIC DNA]</scope>
    <source>
        <strain evidence="13">JCM 9371</strain>
    </source>
</reference>
<dbReference type="PROSITE" id="PS51318">
    <property type="entry name" value="TAT"/>
    <property type="match status" value="1"/>
</dbReference>
<evidence type="ECO:0000256" key="6">
    <source>
        <dbReference type="ARBA" id="ARBA00041027"/>
    </source>
</evidence>
<evidence type="ECO:0000256" key="8">
    <source>
        <dbReference type="ARBA" id="ARBA00043090"/>
    </source>
</evidence>
<dbReference type="InterPro" id="IPR008972">
    <property type="entry name" value="Cupredoxin"/>
</dbReference>
<evidence type="ECO:0000313" key="12">
    <source>
        <dbReference type="EMBL" id="MFD0688466.1"/>
    </source>
</evidence>
<comment type="caution">
    <text evidence="12">The sequence shown here is derived from an EMBL/GenBank/DDBJ whole genome shotgun (WGS) entry which is preliminary data.</text>
</comment>
<comment type="similarity">
    <text evidence="1">Belongs to the multicopper oxidase family.</text>
</comment>
<comment type="subunit">
    <text evidence="2">Monomer.</text>
</comment>
<dbReference type="PROSITE" id="PS00080">
    <property type="entry name" value="MULTICOPPER_OXIDASE2"/>
    <property type="match status" value="1"/>
</dbReference>
<dbReference type="InterPro" id="IPR011707">
    <property type="entry name" value="Cu-oxidase-like_N"/>
</dbReference>
<feature type="domain" description="Plastocyanin-like" evidence="11">
    <location>
        <begin position="82"/>
        <end position="139"/>
    </location>
</feature>
<evidence type="ECO:0000256" key="4">
    <source>
        <dbReference type="ARBA" id="ARBA00023002"/>
    </source>
</evidence>
<dbReference type="PANTHER" id="PTHR48267:SF1">
    <property type="entry name" value="BILIRUBIN OXIDASE"/>
    <property type="match status" value="1"/>
</dbReference>
<evidence type="ECO:0000256" key="3">
    <source>
        <dbReference type="ARBA" id="ARBA00022723"/>
    </source>
</evidence>
<evidence type="ECO:0000259" key="10">
    <source>
        <dbReference type="Pfam" id="PF07731"/>
    </source>
</evidence>
<evidence type="ECO:0000256" key="1">
    <source>
        <dbReference type="ARBA" id="ARBA00010609"/>
    </source>
</evidence>
<keyword evidence="3" id="KW-0479">Metal-binding</keyword>
<dbReference type="Gene3D" id="2.60.40.420">
    <property type="entry name" value="Cupredoxins - blue copper proteins"/>
    <property type="match status" value="4"/>
</dbReference>
<feature type="domain" description="Plastocyanin-like" evidence="10">
    <location>
        <begin position="412"/>
        <end position="519"/>
    </location>
</feature>
<evidence type="ECO:0000256" key="2">
    <source>
        <dbReference type="ARBA" id="ARBA00011245"/>
    </source>
</evidence>
<dbReference type="SUPFAM" id="SSF49503">
    <property type="entry name" value="Cupredoxins"/>
    <property type="match status" value="3"/>
</dbReference>
<organism evidence="12 13">
    <name type="scientific">Actinomadura fibrosa</name>
    <dbReference type="NCBI Taxonomy" id="111802"/>
    <lineage>
        <taxon>Bacteria</taxon>
        <taxon>Bacillati</taxon>
        <taxon>Actinomycetota</taxon>
        <taxon>Actinomycetes</taxon>
        <taxon>Streptosporangiales</taxon>
        <taxon>Thermomonosporaceae</taxon>
        <taxon>Actinomadura</taxon>
    </lineage>
</organism>
<accession>A0ABW2XW07</accession>
<keyword evidence="13" id="KW-1185">Reference proteome</keyword>
<feature type="domain" description="Plastocyanin-like" evidence="11">
    <location>
        <begin position="171"/>
        <end position="215"/>
    </location>
</feature>
<name>A0ABW2XW07_9ACTN</name>
<keyword evidence="4" id="KW-0560">Oxidoreductase</keyword>
<comment type="catalytic activity">
    <reaction evidence="9">
        <text>4 Cu(+) + O2 + 4 H(+) = 4 Cu(2+) + 2 H2O</text>
        <dbReference type="Rhea" id="RHEA:30083"/>
        <dbReference type="ChEBI" id="CHEBI:15377"/>
        <dbReference type="ChEBI" id="CHEBI:15378"/>
        <dbReference type="ChEBI" id="CHEBI:15379"/>
        <dbReference type="ChEBI" id="CHEBI:29036"/>
        <dbReference type="ChEBI" id="CHEBI:49552"/>
        <dbReference type="EC" id="1.16.3.4"/>
    </reaction>
    <physiologicalReaction direction="left-to-right" evidence="9">
        <dbReference type="Rhea" id="RHEA:30084"/>
    </physiologicalReaction>
</comment>
<dbReference type="InterPro" id="IPR002355">
    <property type="entry name" value="Cu_oxidase_Cu_BS"/>
</dbReference>
<dbReference type="PANTHER" id="PTHR48267">
    <property type="entry name" value="CUPREDOXIN SUPERFAMILY PROTEIN"/>
    <property type="match status" value="1"/>
</dbReference>